<protein>
    <recommendedName>
        <fullName evidence="3">HAT C-terminal dimerisation domain-containing protein</fullName>
    </recommendedName>
</protein>
<gene>
    <name evidence="1" type="ORF">TOA249_LOCUS31914</name>
</gene>
<dbReference type="EMBL" id="CAJOBS010007028">
    <property type="protein sequence ID" value="CAF4918361.1"/>
    <property type="molecule type" value="Genomic_DNA"/>
</dbReference>
<evidence type="ECO:0000313" key="1">
    <source>
        <dbReference type="EMBL" id="CAF4918361.1"/>
    </source>
</evidence>
<evidence type="ECO:0008006" key="3">
    <source>
        <dbReference type="Google" id="ProtNLM"/>
    </source>
</evidence>
<dbReference type="Proteomes" id="UP000663838">
    <property type="component" value="Unassembled WGS sequence"/>
</dbReference>
<proteinExistence type="predicted"/>
<name>A0A821W3S7_9BILA</name>
<sequence length="95" mass="10591">KFADFGKAHNLTSAVINQINELRSEEEFSKLTGQITEFCVENNIGLSIKVKERTISTRFLNCSVTKQAFLTIIYLAIGALTIPVCSTTTERTFSK</sequence>
<comment type="caution">
    <text evidence="1">The sequence shown here is derived from an EMBL/GenBank/DDBJ whole genome shotgun (WGS) entry which is preliminary data.</text>
</comment>
<dbReference type="AlphaFoldDB" id="A0A821W3S7"/>
<feature type="non-terminal residue" evidence="1">
    <location>
        <position position="1"/>
    </location>
</feature>
<reference evidence="1" key="1">
    <citation type="submission" date="2021-02" db="EMBL/GenBank/DDBJ databases">
        <authorList>
            <person name="Nowell W R."/>
        </authorList>
    </citation>
    <scope>NUCLEOTIDE SEQUENCE</scope>
</reference>
<evidence type="ECO:0000313" key="2">
    <source>
        <dbReference type="Proteomes" id="UP000663838"/>
    </source>
</evidence>
<accession>A0A821W3S7</accession>
<organism evidence="1 2">
    <name type="scientific">Rotaria socialis</name>
    <dbReference type="NCBI Taxonomy" id="392032"/>
    <lineage>
        <taxon>Eukaryota</taxon>
        <taxon>Metazoa</taxon>
        <taxon>Spiralia</taxon>
        <taxon>Gnathifera</taxon>
        <taxon>Rotifera</taxon>
        <taxon>Eurotatoria</taxon>
        <taxon>Bdelloidea</taxon>
        <taxon>Philodinida</taxon>
        <taxon>Philodinidae</taxon>
        <taxon>Rotaria</taxon>
    </lineage>
</organism>